<gene>
    <name evidence="2" type="ORF">FPSE_02478</name>
</gene>
<dbReference type="Proteomes" id="UP000007978">
    <property type="component" value="Chromosome 3"/>
</dbReference>
<dbReference type="EMBL" id="AFNW01000059">
    <property type="protein sequence ID" value="EKJ77400.1"/>
    <property type="molecule type" value="Genomic_DNA"/>
</dbReference>
<evidence type="ECO:0000256" key="1">
    <source>
        <dbReference type="SAM" id="MobiDB-lite"/>
    </source>
</evidence>
<keyword evidence="3" id="KW-1185">Reference proteome</keyword>
<dbReference type="KEGG" id="fpu:FPSE_02478"/>
<evidence type="ECO:0000313" key="3">
    <source>
        <dbReference type="Proteomes" id="UP000007978"/>
    </source>
</evidence>
<sequence length="34" mass="3465">MPGPKSPGPAVPRNPSPVPRPDTPPPRPATPDSP</sequence>
<dbReference type="HOGENOM" id="CLU_3377181_0_0_1"/>
<dbReference type="GeneID" id="20361097"/>
<reference evidence="2 3" key="1">
    <citation type="journal article" date="2012" name="PLoS Pathog.">
        <title>Comparative pathogenomics reveals horizontally acquired novel virulence genes in fungi infecting cereal hosts.</title>
        <authorList>
            <person name="Gardiner D.M."/>
            <person name="McDonald M.C."/>
            <person name="Covarelli L."/>
            <person name="Solomon P.S."/>
            <person name="Rusu A.G."/>
            <person name="Marshall M."/>
            <person name="Kazan K."/>
            <person name="Chakraborty S."/>
            <person name="McDonald B.A."/>
            <person name="Manners J.M."/>
        </authorList>
    </citation>
    <scope>NUCLEOTIDE SEQUENCE [LARGE SCALE GENOMIC DNA]</scope>
    <source>
        <strain evidence="2 3">CS3096</strain>
    </source>
</reference>
<feature type="region of interest" description="Disordered" evidence="1">
    <location>
        <begin position="1"/>
        <end position="34"/>
    </location>
</feature>
<accession>K3W2C3</accession>
<comment type="caution">
    <text evidence="2">The sequence shown here is derived from an EMBL/GenBank/DDBJ whole genome shotgun (WGS) entry which is preliminary data.</text>
</comment>
<name>K3W2C3_FUSPC</name>
<dbReference type="RefSeq" id="XP_009253872.1">
    <property type="nucleotide sequence ID" value="XM_009255597.1"/>
</dbReference>
<evidence type="ECO:0000313" key="2">
    <source>
        <dbReference type="EMBL" id="EKJ77400.1"/>
    </source>
</evidence>
<dbReference type="AlphaFoldDB" id="K3W2C3"/>
<proteinExistence type="predicted"/>
<organism evidence="2 3">
    <name type="scientific">Fusarium pseudograminearum (strain CS3096)</name>
    <name type="common">Wheat and barley crown-rot fungus</name>
    <dbReference type="NCBI Taxonomy" id="1028729"/>
    <lineage>
        <taxon>Eukaryota</taxon>
        <taxon>Fungi</taxon>
        <taxon>Dikarya</taxon>
        <taxon>Ascomycota</taxon>
        <taxon>Pezizomycotina</taxon>
        <taxon>Sordariomycetes</taxon>
        <taxon>Hypocreomycetidae</taxon>
        <taxon>Hypocreales</taxon>
        <taxon>Nectriaceae</taxon>
        <taxon>Fusarium</taxon>
    </lineage>
</organism>
<protein>
    <submittedName>
        <fullName evidence="2">Uncharacterized protein</fullName>
    </submittedName>
</protein>